<dbReference type="Pfam" id="PF05258">
    <property type="entry name" value="DciA"/>
    <property type="match status" value="1"/>
</dbReference>
<name>A0A501XLG5_9SPHN</name>
<dbReference type="OrthoDB" id="7160947at2"/>
<gene>
    <name evidence="2" type="ORF">FJQ54_09470</name>
</gene>
<sequence>MAKPPKDRKGAEPPPRRNGVRDVGSLLPDVGGTAFRRFGFVQGALLARWRDVVGPVYARWSVPESLRYPRGQSVGGTLTIRVEGPFSLQLQHVAPQIIDRANRILGANAVAKLKLVQGEVPKPAERPQPRTAPVPNQSAPNLSGVKDEGLRAALEELAAQLGSATGTPPKVS</sequence>
<dbReference type="PANTHER" id="PTHR36456:SF1">
    <property type="entry name" value="UPF0232 PROTEIN SCO3875"/>
    <property type="match status" value="1"/>
</dbReference>
<proteinExistence type="predicted"/>
<dbReference type="AlphaFoldDB" id="A0A501XLG5"/>
<feature type="region of interest" description="Disordered" evidence="1">
    <location>
        <begin position="120"/>
        <end position="147"/>
    </location>
</feature>
<dbReference type="Proteomes" id="UP000319897">
    <property type="component" value="Unassembled WGS sequence"/>
</dbReference>
<dbReference type="InterPro" id="IPR010593">
    <property type="entry name" value="DUF1159"/>
</dbReference>
<dbReference type="PANTHER" id="PTHR36456">
    <property type="entry name" value="UPF0232 PROTEIN SCO3875"/>
    <property type="match status" value="1"/>
</dbReference>
<keyword evidence="3" id="KW-1185">Reference proteome</keyword>
<reference evidence="2 3" key="1">
    <citation type="submission" date="2019-06" db="EMBL/GenBank/DDBJ databases">
        <authorList>
            <person name="Lee I."/>
            <person name="Jang G.I."/>
            <person name="Hwang C.Y."/>
        </authorList>
    </citation>
    <scope>NUCLEOTIDE SEQUENCE [LARGE SCALE GENOMIC DNA]</scope>
    <source>
        <strain evidence="2 3">PAMC 28131</strain>
    </source>
</reference>
<dbReference type="InterPro" id="IPR007922">
    <property type="entry name" value="DciA-like"/>
</dbReference>
<feature type="compositionally biased region" description="Basic and acidic residues" evidence="1">
    <location>
        <begin position="1"/>
        <end position="15"/>
    </location>
</feature>
<comment type="caution">
    <text evidence="2">The sequence shown here is derived from an EMBL/GenBank/DDBJ whole genome shotgun (WGS) entry which is preliminary data.</text>
</comment>
<evidence type="ECO:0000313" key="3">
    <source>
        <dbReference type="Proteomes" id="UP000319897"/>
    </source>
</evidence>
<organism evidence="2 3">
    <name type="scientific">Sandaracinobacter neustonicus</name>
    <dbReference type="NCBI Taxonomy" id="1715348"/>
    <lineage>
        <taxon>Bacteria</taxon>
        <taxon>Pseudomonadati</taxon>
        <taxon>Pseudomonadota</taxon>
        <taxon>Alphaproteobacteria</taxon>
        <taxon>Sphingomonadales</taxon>
        <taxon>Sphingosinicellaceae</taxon>
        <taxon>Sandaracinobacter</taxon>
    </lineage>
</organism>
<feature type="region of interest" description="Disordered" evidence="1">
    <location>
        <begin position="1"/>
        <end position="23"/>
    </location>
</feature>
<dbReference type="RefSeq" id="WP_140928172.1">
    <property type="nucleotide sequence ID" value="NZ_VFSU01000024.1"/>
</dbReference>
<dbReference type="PIRSF" id="PIRSF032064">
    <property type="entry name" value="UCP032064"/>
    <property type="match status" value="1"/>
</dbReference>
<evidence type="ECO:0000256" key="1">
    <source>
        <dbReference type="SAM" id="MobiDB-lite"/>
    </source>
</evidence>
<protein>
    <submittedName>
        <fullName evidence="2">DUF721 domain-containing protein</fullName>
    </submittedName>
</protein>
<dbReference type="EMBL" id="VFSU01000024">
    <property type="protein sequence ID" value="TPE61114.1"/>
    <property type="molecule type" value="Genomic_DNA"/>
</dbReference>
<accession>A0A501XLG5</accession>
<evidence type="ECO:0000313" key="2">
    <source>
        <dbReference type="EMBL" id="TPE61114.1"/>
    </source>
</evidence>